<dbReference type="AlphaFoldDB" id="A0A0J7L5L6"/>
<keyword evidence="2" id="KW-0732">Signal</keyword>
<feature type="region of interest" description="Disordered" evidence="1">
    <location>
        <begin position="115"/>
        <end position="198"/>
    </location>
</feature>
<gene>
    <name evidence="3" type="ORF">RF55_1868</name>
</gene>
<keyword evidence="4" id="KW-1185">Reference proteome</keyword>
<proteinExistence type="predicted"/>
<feature type="compositionally biased region" description="Basic and acidic residues" evidence="1">
    <location>
        <begin position="151"/>
        <end position="162"/>
    </location>
</feature>
<accession>A0A0J7L5L6</accession>
<evidence type="ECO:0000256" key="2">
    <source>
        <dbReference type="SAM" id="SignalP"/>
    </source>
</evidence>
<feature type="signal peptide" evidence="2">
    <location>
        <begin position="1"/>
        <end position="18"/>
    </location>
</feature>
<dbReference type="Proteomes" id="UP000036403">
    <property type="component" value="Unassembled WGS sequence"/>
</dbReference>
<evidence type="ECO:0000313" key="4">
    <source>
        <dbReference type="Proteomes" id="UP000036403"/>
    </source>
</evidence>
<sequence>MSKISLAVAVAAWRTLTAETVTVADLEANPATKGLPLADAVQAHIDSVLPTVSAPTLFAAYFSTRITDLTSTIGSAEGGDKILKRLAARLAKLGNTEAAVELLAQAAEEAGIAVKGGKVATASKKERKAEKKAKKARKADAEDEDAAPKAPKAEKPKKEKAEKKAKKADKKAKKGNSDFAERMAAARAKKAAAAKTED</sequence>
<dbReference type="PaxDb" id="67767-A0A0J7L5L6"/>
<feature type="chain" id="PRO_5005290615" evidence="2">
    <location>
        <begin position="19"/>
        <end position="198"/>
    </location>
</feature>
<protein>
    <submittedName>
        <fullName evidence="3">Uncharacterized protein</fullName>
    </submittedName>
</protein>
<organism evidence="3 4">
    <name type="scientific">Lasius niger</name>
    <name type="common">Black garden ant</name>
    <dbReference type="NCBI Taxonomy" id="67767"/>
    <lineage>
        <taxon>Eukaryota</taxon>
        <taxon>Metazoa</taxon>
        <taxon>Ecdysozoa</taxon>
        <taxon>Arthropoda</taxon>
        <taxon>Hexapoda</taxon>
        <taxon>Insecta</taxon>
        <taxon>Pterygota</taxon>
        <taxon>Neoptera</taxon>
        <taxon>Endopterygota</taxon>
        <taxon>Hymenoptera</taxon>
        <taxon>Apocrita</taxon>
        <taxon>Aculeata</taxon>
        <taxon>Formicoidea</taxon>
        <taxon>Formicidae</taxon>
        <taxon>Formicinae</taxon>
        <taxon>Lasius</taxon>
        <taxon>Lasius</taxon>
    </lineage>
</organism>
<evidence type="ECO:0000313" key="3">
    <source>
        <dbReference type="EMBL" id="KMQ97789.1"/>
    </source>
</evidence>
<comment type="caution">
    <text evidence="3">The sequence shown here is derived from an EMBL/GenBank/DDBJ whole genome shotgun (WGS) entry which is preliminary data.</text>
</comment>
<evidence type="ECO:0000256" key="1">
    <source>
        <dbReference type="SAM" id="MobiDB-lite"/>
    </source>
</evidence>
<dbReference type="EMBL" id="LBMM01000680">
    <property type="protein sequence ID" value="KMQ97789.1"/>
    <property type="molecule type" value="Genomic_DNA"/>
</dbReference>
<name>A0A0J7L5L6_LASNI</name>
<feature type="compositionally biased region" description="Basic residues" evidence="1">
    <location>
        <begin position="163"/>
        <end position="174"/>
    </location>
</feature>
<reference evidence="3 4" key="1">
    <citation type="submission" date="2015-04" db="EMBL/GenBank/DDBJ databases">
        <title>Lasius niger genome sequencing.</title>
        <authorList>
            <person name="Konorov E.A."/>
            <person name="Nikitin M.A."/>
            <person name="Kirill M.V."/>
            <person name="Chang P."/>
        </authorList>
    </citation>
    <scope>NUCLEOTIDE SEQUENCE [LARGE SCALE GENOMIC DNA]</scope>
    <source>
        <tissue evidence="3">Whole</tissue>
    </source>
</reference>